<accession>A0A162Q9M3</accession>
<dbReference type="Proteomes" id="UP000076858">
    <property type="component" value="Unassembled WGS sequence"/>
</dbReference>
<name>A0A162Q9M3_9CRUS</name>
<protein>
    <submittedName>
        <fullName evidence="1">Uncharacterized protein</fullName>
    </submittedName>
</protein>
<reference evidence="1 2" key="1">
    <citation type="submission" date="2016-03" db="EMBL/GenBank/DDBJ databases">
        <title>EvidentialGene: Evidence-directed Construction of Genes on Genomes.</title>
        <authorList>
            <person name="Gilbert D.G."/>
            <person name="Choi J.-H."/>
            <person name="Mockaitis K."/>
            <person name="Colbourne J."/>
            <person name="Pfrender M."/>
        </authorList>
    </citation>
    <scope>NUCLEOTIDE SEQUENCE [LARGE SCALE GENOMIC DNA]</scope>
    <source>
        <strain evidence="1 2">Xinb3</strain>
        <tissue evidence="1">Complete organism</tissue>
    </source>
</reference>
<keyword evidence="2" id="KW-1185">Reference proteome</keyword>
<proteinExistence type="predicted"/>
<dbReference type="EMBL" id="LRGB01000376">
    <property type="protein sequence ID" value="KZS19487.1"/>
    <property type="molecule type" value="Genomic_DNA"/>
</dbReference>
<evidence type="ECO:0000313" key="1">
    <source>
        <dbReference type="EMBL" id="KZS19487.1"/>
    </source>
</evidence>
<evidence type="ECO:0000313" key="2">
    <source>
        <dbReference type="Proteomes" id="UP000076858"/>
    </source>
</evidence>
<organism evidence="1 2">
    <name type="scientific">Daphnia magna</name>
    <dbReference type="NCBI Taxonomy" id="35525"/>
    <lineage>
        <taxon>Eukaryota</taxon>
        <taxon>Metazoa</taxon>
        <taxon>Ecdysozoa</taxon>
        <taxon>Arthropoda</taxon>
        <taxon>Crustacea</taxon>
        <taxon>Branchiopoda</taxon>
        <taxon>Diplostraca</taxon>
        <taxon>Cladocera</taxon>
        <taxon>Anomopoda</taxon>
        <taxon>Daphniidae</taxon>
        <taxon>Daphnia</taxon>
    </lineage>
</organism>
<sequence>MIAGDQQNRKQELQVFSSELESVGKVNSYPKLLPPVSLLMAKGNAFVGENF</sequence>
<dbReference type="AlphaFoldDB" id="A0A162Q9M3"/>
<gene>
    <name evidence="1" type="ORF">APZ42_014072</name>
</gene>
<comment type="caution">
    <text evidence="1">The sequence shown here is derived from an EMBL/GenBank/DDBJ whole genome shotgun (WGS) entry which is preliminary data.</text>
</comment>